<comment type="caution">
    <text evidence="3">The sequence shown here is derived from an EMBL/GenBank/DDBJ whole genome shotgun (WGS) entry which is preliminary data.</text>
</comment>
<keyword evidence="2" id="KW-0472">Membrane</keyword>
<keyword evidence="2" id="KW-1133">Transmembrane helix</keyword>
<reference evidence="3" key="2">
    <citation type="journal article" date="2021" name="PeerJ">
        <title>Extensive microbial diversity within the chicken gut microbiome revealed by metagenomics and culture.</title>
        <authorList>
            <person name="Gilroy R."/>
            <person name="Ravi A."/>
            <person name="Getino M."/>
            <person name="Pursley I."/>
            <person name="Horton D.L."/>
            <person name="Alikhan N.F."/>
            <person name="Baker D."/>
            <person name="Gharbi K."/>
            <person name="Hall N."/>
            <person name="Watson M."/>
            <person name="Adriaenssens E.M."/>
            <person name="Foster-Nyarko E."/>
            <person name="Jarju S."/>
            <person name="Secka A."/>
            <person name="Antonio M."/>
            <person name="Oren A."/>
            <person name="Chaudhuri R.R."/>
            <person name="La Ragione R."/>
            <person name="Hildebrand F."/>
            <person name="Pallen M.J."/>
        </authorList>
    </citation>
    <scope>NUCLEOTIDE SEQUENCE</scope>
    <source>
        <strain evidence="3">CHK147-3167</strain>
    </source>
</reference>
<name>A0A9D1CZQ1_9FIRM</name>
<sequence length="353" mass="38461">MKNFGKVLIVLVSVMLLGGCGVKVEYNAKINNDNSMEFSVLAAYDNEMIDAMMSNDSSINDNTGLDSSYGVTDSSQTPSYTDEDRWNFLEEAFSSGEMPITDNESAERYEDGEYKGYKATIKVDDIDDVTGDKATFNLSDSSTIANSVIFVKKNGNYEANIGIDNSTGSTYSQYTSYGMNFDFKFVVELPTKAGDNNATSVSEDGKTLTWDLANFTGDSIQFVYKPSNMMIYIIIGAIVLVVIALILVFILGKKKNKKDPREGTPVLVNDNAEVTPVTPTVVPVNTSVNTPVADSTQTTSVFDNSNDNQVESLFGDSTDNSQETNTVNVSESTQTAVNTDKPENLFDSNNPNI</sequence>
<feature type="compositionally biased region" description="Low complexity" evidence="1">
    <location>
        <begin position="282"/>
        <end position="292"/>
    </location>
</feature>
<reference evidence="3" key="1">
    <citation type="submission" date="2020-10" db="EMBL/GenBank/DDBJ databases">
        <authorList>
            <person name="Gilroy R."/>
        </authorList>
    </citation>
    <scope>NUCLEOTIDE SEQUENCE</scope>
    <source>
        <strain evidence="3">CHK147-3167</strain>
    </source>
</reference>
<dbReference type="AlphaFoldDB" id="A0A9D1CZQ1"/>
<evidence type="ECO:0000313" key="4">
    <source>
        <dbReference type="Proteomes" id="UP000886786"/>
    </source>
</evidence>
<feature type="compositionally biased region" description="Polar residues" evidence="1">
    <location>
        <begin position="293"/>
        <end position="338"/>
    </location>
</feature>
<evidence type="ECO:0000256" key="1">
    <source>
        <dbReference type="SAM" id="MobiDB-lite"/>
    </source>
</evidence>
<evidence type="ECO:0008006" key="5">
    <source>
        <dbReference type="Google" id="ProtNLM"/>
    </source>
</evidence>
<accession>A0A9D1CZQ1</accession>
<organism evidence="3 4">
    <name type="scientific">Candidatus Coprosoma intestinipullorum</name>
    <dbReference type="NCBI Taxonomy" id="2840752"/>
    <lineage>
        <taxon>Bacteria</taxon>
        <taxon>Bacillati</taxon>
        <taxon>Bacillota</taxon>
        <taxon>Bacillota incertae sedis</taxon>
        <taxon>Candidatus Coprosoma</taxon>
    </lineage>
</organism>
<dbReference type="EMBL" id="DVFV01000063">
    <property type="protein sequence ID" value="HIQ90631.1"/>
    <property type="molecule type" value="Genomic_DNA"/>
</dbReference>
<dbReference type="Proteomes" id="UP000886786">
    <property type="component" value="Unassembled WGS sequence"/>
</dbReference>
<feature type="region of interest" description="Disordered" evidence="1">
    <location>
        <begin position="282"/>
        <end position="353"/>
    </location>
</feature>
<evidence type="ECO:0000256" key="2">
    <source>
        <dbReference type="SAM" id="Phobius"/>
    </source>
</evidence>
<dbReference type="PROSITE" id="PS51257">
    <property type="entry name" value="PROKAR_LIPOPROTEIN"/>
    <property type="match status" value="1"/>
</dbReference>
<proteinExistence type="predicted"/>
<protein>
    <recommendedName>
        <fullName evidence="5">DUF3153 domain-containing protein</fullName>
    </recommendedName>
</protein>
<evidence type="ECO:0000313" key="3">
    <source>
        <dbReference type="EMBL" id="HIQ90631.1"/>
    </source>
</evidence>
<keyword evidence="2" id="KW-0812">Transmembrane</keyword>
<feature type="transmembrane region" description="Helical" evidence="2">
    <location>
        <begin position="229"/>
        <end position="251"/>
    </location>
</feature>
<gene>
    <name evidence="3" type="ORF">IAB27_03265</name>
</gene>